<name>A0ABZ1M2S4_9ACTN</name>
<feature type="region of interest" description="Disordered" evidence="1">
    <location>
        <begin position="306"/>
        <end position="410"/>
    </location>
</feature>
<accession>A0ABZ1M2S4</accession>
<feature type="region of interest" description="Disordered" evidence="1">
    <location>
        <begin position="1"/>
        <end position="29"/>
    </location>
</feature>
<organism evidence="2 3">
    <name type="scientific">Streptomyces anthocyanicus</name>
    <dbReference type="NCBI Taxonomy" id="68174"/>
    <lineage>
        <taxon>Bacteria</taxon>
        <taxon>Bacillati</taxon>
        <taxon>Actinomycetota</taxon>
        <taxon>Actinomycetes</taxon>
        <taxon>Kitasatosporales</taxon>
        <taxon>Streptomycetaceae</taxon>
        <taxon>Streptomyces</taxon>
        <taxon>Streptomyces violaceoruber group</taxon>
    </lineage>
</organism>
<evidence type="ECO:0000313" key="2">
    <source>
        <dbReference type="EMBL" id="WTR97332.1"/>
    </source>
</evidence>
<evidence type="ECO:0000256" key="1">
    <source>
        <dbReference type="SAM" id="MobiDB-lite"/>
    </source>
</evidence>
<dbReference type="Proteomes" id="UP001622731">
    <property type="component" value="Chromosome"/>
</dbReference>
<gene>
    <name evidence="2" type="ORF">OHB34_25775</name>
</gene>
<feature type="compositionally biased region" description="Pro residues" evidence="1">
    <location>
        <begin position="316"/>
        <end position="327"/>
    </location>
</feature>
<evidence type="ECO:0000313" key="3">
    <source>
        <dbReference type="Proteomes" id="UP001622731"/>
    </source>
</evidence>
<protein>
    <submittedName>
        <fullName evidence="2">Magnesium chelatase</fullName>
    </submittedName>
</protein>
<keyword evidence="3" id="KW-1185">Reference proteome</keyword>
<feature type="compositionally biased region" description="Pro residues" evidence="1">
    <location>
        <begin position="1"/>
        <end position="17"/>
    </location>
</feature>
<feature type="compositionally biased region" description="Low complexity" evidence="1">
    <location>
        <begin position="362"/>
        <end position="378"/>
    </location>
</feature>
<proteinExistence type="predicted"/>
<reference evidence="2 3" key="1">
    <citation type="submission" date="2022-10" db="EMBL/GenBank/DDBJ databases">
        <title>The complete genomes of actinobacterial strains from the NBC collection.</title>
        <authorList>
            <person name="Joergensen T.S."/>
            <person name="Alvarez Arevalo M."/>
            <person name="Sterndorff E.B."/>
            <person name="Faurdal D."/>
            <person name="Vuksanovic O."/>
            <person name="Mourched A.-S."/>
            <person name="Charusanti P."/>
            <person name="Shaw S."/>
            <person name="Blin K."/>
            <person name="Weber T."/>
        </authorList>
    </citation>
    <scope>NUCLEOTIDE SEQUENCE [LARGE SCALE GENOMIC DNA]</scope>
    <source>
        <strain evidence="2 3">NBC_00116</strain>
    </source>
</reference>
<dbReference type="RefSeq" id="WP_265701356.1">
    <property type="nucleotide sequence ID" value="NZ_CP108200.1"/>
</dbReference>
<feature type="compositionally biased region" description="Basic and acidic residues" evidence="1">
    <location>
        <begin position="334"/>
        <end position="354"/>
    </location>
</feature>
<dbReference type="EMBL" id="CP108200">
    <property type="protein sequence ID" value="WTR97332.1"/>
    <property type="molecule type" value="Genomic_DNA"/>
</dbReference>
<sequence>MAAVPPRPPTSPSPPPESGTARTGAAPLDDPAQRLGLALVCAAADPALSGVLLVDLDPRLVDPVARLFGAVLAGAAEPARPPLVLGASDRDEDLWTRIRIRGGEHGITVRTEPGPLTEGDDADGAPPLVVVPDLARLSVAGMRAAVQLLGADVVTVERGGPRRTVRPRARWLAVCRSADVGRVSRHLLDRFAVRLSAAGLRLPGVREALAETGPRPEAGAAAGEGEALFAGLPAAWRSAAAGGVRPVPVGDAAIGRARELLGPDAGVRRELALLRLARTLAALHGRPSASADDSDAAARLIGVAVPQDAPGRPESGPEPPGPAPGPTGLPGTVPERRAAGGDGRPRPRDGDRGLLDTGPAEGIGTAPGAAPSPADGSPYPEDEPAAARDTVPLSGPRRRSTGPVSTRGTVIGTRRATDLRDIAHVRTVREAAVHQRARGTERFTVSPVDLHSNVRAAAPERVLVLLLDHTCRGGTGDGNWPEVLAPFLQWAYTSRAAVQVIEVGAADAADELRAGSFTARGVLDPRVPGALYRRAGRATPLAHGVELAAHTLRRLLRRQGTGPAEAWLVVVTDGRGNVPLRVSHTGRLAGPVAAAGVEDAVEAAARIGAMDRTRLHVAVVDPGREPYGDLPYVLADRLGAIVVDGRHAPGAEAAGE</sequence>